<keyword evidence="7" id="KW-0460">Magnesium</keyword>
<evidence type="ECO:0000259" key="11">
    <source>
        <dbReference type="Pfam" id="PF02875"/>
    </source>
</evidence>
<gene>
    <name evidence="13" type="ORF">WMO43_01455</name>
</gene>
<dbReference type="EMBL" id="JBBMEX010000001">
    <property type="protein sequence ID" value="MEQ2556548.1"/>
    <property type="molecule type" value="Genomic_DNA"/>
</dbReference>
<evidence type="ECO:0000256" key="8">
    <source>
        <dbReference type="ARBA" id="ARBA00030592"/>
    </source>
</evidence>
<dbReference type="GO" id="GO:0016874">
    <property type="term" value="F:ligase activity"/>
    <property type="evidence" value="ECO:0007669"/>
    <property type="project" value="UniProtKB-KW"/>
</dbReference>
<evidence type="ECO:0000256" key="5">
    <source>
        <dbReference type="ARBA" id="ARBA00022741"/>
    </source>
</evidence>
<dbReference type="InterPro" id="IPR001645">
    <property type="entry name" value="Folylpolyglutamate_synth"/>
</dbReference>
<dbReference type="PROSITE" id="PS01012">
    <property type="entry name" value="FOLYLPOLYGLU_SYNT_2"/>
    <property type="match status" value="1"/>
</dbReference>
<evidence type="ECO:0000256" key="7">
    <source>
        <dbReference type="ARBA" id="ARBA00022842"/>
    </source>
</evidence>
<proteinExistence type="inferred from homology"/>
<keyword evidence="3 10" id="KW-0436">Ligase</keyword>
<comment type="catalytic activity">
    <reaction evidence="9">
        <text>(6S)-5,6,7,8-tetrahydrofolyl-(gamma-L-Glu)(n) + L-glutamate + ATP = (6S)-5,6,7,8-tetrahydrofolyl-(gamma-L-Glu)(n+1) + ADP + phosphate + H(+)</text>
        <dbReference type="Rhea" id="RHEA:10580"/>
        <dbReference type="Rhea" id="RHEA-COMP:14738"/>
        <dbReference type="Rhea" id="RHEA-COMP:14740"/>
        <dbReference type="ChEBI" id="CHEBI:15378"/>
        <dbReference type="ChEBI" id="CHEBI:29985"/>
        <dbReference type="ChEBI" id="CHEBI:30616"/>
        <dbReference type="ChEBI" id="CHEBI:43474"/>
        <dbReference type="ChEBI" id="CHEBI:141005"/>
        <dbReference type="ChEBI" id="CHEBI:456216"/>
        <dbReference type="EC" id="6.3.2.17"/>
    </reaction>
</comment>
<dbReference type="SUPFAM" id="SSF53244">
    <property type="entry name" value="MurD-like peptide ligases, peptide-binding domain"/>
    <property type="match status" value="1"/>
</dbReference>
<accession>A0ABV1HA05</accession>
<dbReference type="RefSeq" id="WP_353529499.1">
    <property type="nucleotide sequence ID" value="NZ_JBBMEX010000001.1"/>
</dbReference>
<feature type="domain" description="Mur ligase central" evidence="12">
    <location>
        <begin position="44"/>
        <end position="218"/>
    </location>
</feature>
<dbReference type="Gene3D" id="3.90.190.20">
    <property type="entry name" value="Mur ligase, C-terminal domain"/>
    <property type="match status" value="1"/>
</dbReference>
<sequence>MTYEEAAEFADSTKKYGSILGLESIRNLMQELGNIQEQLHIIHVAGTNGKGSVCAFLSAALTEVGYRVGRYNSPAVFERREVFRIGETMISKEEYAAVFERVQTACEVLTKRGCPHPTVFEVETAAAFLWFYEKKCDLVLLETGMGGETDATNLITHPVCSVLTSIGMDHMQYLGNTIEEIAKVKAGIIKKGCPVVALKQGDSVCEVIKNKAEECGSRCVLVEVPQYMQEAPIWGTTLQDVHYGSVHTALGGIWQRENLSLALAVLKLLEESGYPITKEAVQSGIAKTIWHGRYEVLQTEPLFIIDGAHNPIAAKRLKETIEKDFTNREIIYIIGVLADKEHEKMLRLLLPGAKAVFTVTPDSPRALDGESLAKEAQKYADNIWYVPDIGKAVKMAKETAKESDVILAVGSLSYLKEVKKALGQG</sequence>
<dbReference type="Pfam" id="PF08245">
    <property type="entry name" value="Mur_ligase_M"/>
    <property type="match status" value="1"/>
</dbReference>
<dbReference type="InterPro" id="IPR018109">
    <property type="entry name" value="Folylpolyglutamate_synth_CS"/>
</dbReference>
<dbReference type="Pfam" id="PF02875">
    <property type="entry name" value="Mur_ligase_C"/>
    <property type="match status" value="1"/>
</dbReference>
<dbReference type="InterPro" id="IPR036565">
    <property type="entry name" value="Mur-like_cat_sf"/>
</dbReference>
<protein>
    <recommendedName>
        <fullName evidence="2">tetrahydrofolate synthase</fullName>
        <ecNumber evidence="2">6.3.2.17</ecNumber>
    </recommendedName>
    <alternativeName>
        <fullName evidence="8">Tetrahydrofolylpolyglutamate synthase</fullName>
    </alternativeName>
</protein>
<keyword evidence="6 10" id="KW-0067">ATP-binding</keyword>
<comment type="caution">
    <text evidence="13">The sequence shown here is derived from an EMBL/GenBank/DDBJ whole genome shotgun (WGS) entry which is preliminary data.</text>
</comment>
<keyword evidence="5 10" id="KW-0547">Nucleotide-binding</keyword>
<keyword evidence="14" id="KW-1185">Reference proteome</keyword>
<evidence type="ECO:0000256" key="10">
    <source>
        <dbReference type="PIRNR" id="PIRNR001563"/>
    </source>
</evidence>
<comment type="similarity">
    <text evidence="1 10">Belongs to the folylpolyglutamate synthase family.</text>
</comment>
<evidence type="ECO:0000259" key="12">
    <source>
        <dbReference type="Pfam" id="PF08245"/>
    </source>
</evidence>
<dbReference type="InterPro" id="IPR004101">
    <property type="entry name" value="Mur_ligase_C"/>
</dbReference>
<evidence type="ECO:0000256" key="2">
    <source>
        <dbReference type="ARBA" id="ARBA00013025"/>
    </source>
</evidence>
<evidence type="ECO:0000256" key="4">
    <source>
        <dbReference type="ARBA" id="ARBA00022723"/>
    </source>
</evidence>
<name>A0ABV1HA05_9FIRM</name>
<feature type="domain" description="Mur ligase C-terminal" evidence="11">
    <location>
        <begin position="292"/>
        <end position="411"/>
    </location>
</feature>
<dbReference type="SUPFAM" id="SSF53623">
    <property type="entry name" value="MurD-like peptide ligases, catalytic domain"/>
    <property type="match status" value="1"/>
</dbReference>
<keyword evidence="4" id="KW-0479">Metal-binding</keyword>
<dbReference type="PANTHER" id="PTHR11136:SF0">
    <property type="entry name" value="DIHYDROFOLATE SYNTHETASE-RELATED"/>
    <property type="match status" value="1"/>
</dbReference>
<evidence type="ECO:0000313" key="14">
    <source>
        <dbReference type="Proteomes" id="UP001454489"/>
    </source>
</evidence>
<evidence type="ECO:0000256" key="6">
    <source>
        <dbReference type="ARBA" id="ARBA00022840"/>
    </source>
</evidence>
<dbReference type="EC" id="6.3.2.17" evidence="2"/>
<dbReference type="InterPro" id="IPR036615">
    <property type="entry name" value="Mur_ligase_C_dom_sf"/>
</dbReference>
<evidence type="ECO:0000256" key="3">
    <source>
        <dbReference type="ARBA" id="ARBA00022598"/>
    </source>
</evidence>
<dbReference type="PANTHER" id="PTHR11136">
    <property type="entry name" value="FOLYLPOLYGLUTAMATE SYNTHASE-RELATED"/>
    <property type="match status" value="1"/>
</dbReference>
<evidence type="ECO:0000313" key="13">
    <source>
        <dbReference type="EMBL" id="MEQ2556548.1"/>
    </source>
</evidence>
<dbReference type="NCBIfam" id="TIGR01499">
    <property type="entry name" value="folC"/>
    <property type="match status" value="1"/>
</dbReference>
<dbReference type="Proteomes" id="UP001454489">
    <property type="component" value="Unassembled WGS sequence"/>
</dbReference>
<dbReference type="Gene3D" id="3.40.1190.10">
    <property type="entry name" value="Mur-like, catalytic domain"/>
    <property type="match status" value="1"/>
</dbReference>
<evidence type="ECO:0000256" key="9">
    <source>
        <dbReference type="ARBA" id="ARBA00047493"/>
    </source>
</evidence>
<dbReference type="PIRSF" id="PIRSF001563">
    <property type="entry name" value="Folylpolyglu_synth"/>
    <property type="match status" value="1"/>
</dbReference>
<reference evidence="13 14" key="1">
    <citation type="submission" date="2024-03" db="EMBL/GenBank/DDBJ databases">
        <title>Human intestinal bacterial collection.</title>
        <authorList>
            <person name="Pauvert C."/>
            <person name="Hitch T.C.A."/>
            <person name="Clavel T."/>
        </authorList>
    </citation>
    <scope>NUCLEOTIDE SEQUENCE [LARGE SCALE GENOMIC DNA]</scope>
    <source>
        <strain evidence="13 14">CLA-AA-H185</strain>
    </source>
</reference>
<dbReference type="InterPro" id="IPR013221">
    <property type="entry name" value="Mur_ligase_cen"/>
</dbReference>
<evidence type="ECO:0000256" key="1">
    <source>
        <dbReference type="ARBA" id="ARBA00008276"/>
    </source>
</evidence>
<organism evidence="13 14">
    <name type="scientific">Maccoyibacter intestinihominis</name>
    <dbReference type="NCBI Taxonomy" id="3133499"/>
    <lineage>
        <taxon>Bacteria</taxon>
        <taxon>Bacillati</taxon>
        <taxon>Bacillota</taxon>
        <taxon>Clostridia</taxon>
        <taxon>Lachnospirales</taxon>
        <taxon>Lachnospiraceae</taxon>
        <taxon>Maccoyibacter</taxon>
    </lineage>
</organism>